<feature type="domain" description="ABC3 transporter permease C-terminal" evidence="7">
    <location>
        <begin position="557"/>
        <end position="645"/>
    </location>
</feature>
<dbReference type="InterPro" id="IPR052536">
    <property type="entry name" value="ABC-4_Integral_Memb_Prot"/>
</dbReference>
<dbReference type="GO" id="GO:0055085">
    <property type="term" value="P:transmembrane transport"/>
    <property type="evidence" value="ECO:0007669"/>
    <property type="project" value="UniProtKB-UniRule"/>
</dbReference>
<evidence type="ECO:0000256" key="5">
    <source>
        <dbReference type="ARBA" id="ARBA00023136"/>
    </source>
</evidence>
<evidence type="ECO:0000256" key="2">
    <source>
        <dbReference type="ARBA" id="ARBA00022475"/>
    </source>
</evidence>
<gene>
    <name evidence="8" type="ORF">CLPU_2c00440</name>
</gene>
<dbReference type="EMBL" id="LGSS01000002">
    <property type="protein sequence ID" value="KNF09593.1"/>
    <property type="molecule type" value="Genomic_DNA"/>
</dbReference>
<comment type="subcellular location">
    <subcellularLocation>
        <location evidence="1 6">Cell membrane</location>
        <topology evidence="1 6">Multi-pass membrane protein</topology>
    </subcellularLocation>
</comment>
<feature type="transmembrane region" description="Helical" evidence="6">
    <location>
        <begin position="112"/>
        <end position="134"/>
    </location>
</feature>
<dbReference type="STRING" id="1503.CLPU_2c00440"/>
<evidence type="ECO:0000256" key="4">
    <source>
        <dbReference type="ARBA" id="ARBA00022989"/>
    </source>
</evidence>
<feature type="transmembrane region" description="Helical" evidence="6">
    <location>
        <begin position="607"/>
        <end position="626"/>
    </location>
</feature>
<dbReference type="InterPro" id="IPR027022">
    <property type="entry name" value="ABC_permease_BceB-typ"/>
</dbReference>
<evidence type="ECO:0000256" key="3">
    <source>
        <dbReference type="ARBA" id="ARBA00022692"/>
    </source>
</evidence>
<evidence type="ECO:0000256" key="1">
    <source>
        <dbReference type="ARBA" id="ARBA00004651"/>
    </source>
</evidence>
<evidence type="ECO:0000256" key="6">
    <source>
        <dbReference type="PIRNR" id="PIRNR018968"/>
    </source>
</evidence>
<evidence type="ECO:0000259" key="7">
    <source>
        <dbReference type="Pfam" id="PF02687"/>
    </source>
</evidence>
<keyword evidence="8" id="KW-0449">Lipoprotein</keyword>
<dbReference type="InterPro" id="IPR003838">
    <property type="entry name" value="ABC3_permease_C"/>
</dbReference>
<feature type="transmembrane region" description="Helical" evidence="6">
    <location>
        <begin position="231"/>
        <end position="252"/>
    </location>
</feature>
<feature type="transmembrane region" description="Helical" evidence="6">
    <location>
        <begin position="292"/>
        <end position="314"/>
    </location>
</feature>
<dbReference type="PIRSF" id="PIRSF018968">
    <property type="entry name" value="ABC_permease_BceB"/>
    <property type="match status" value="1"/>
</dbReference>
<dbReference type="AlphaFoldDB" id="A0A0L0WDN9"/>
<organism evidence="8 9">
    <name type="scientific">Gottschalkia purinilytica</name>
    <name type="common">Clostridium purinilyticum</name>
    <dbReference type="NCBI Taxonomy" id="1503"/>
    <lineage>
        <taxon>Bacteria</taxon>
        <taxon>Bacillati</taxon>
        <taxon>Bacillota</taxon>
        <taxon>Tissierellia</taxon>
        <taxon>Tissierellales</taxon>
        <taxon>Gottschalkiaceae</taxon>
        <taxon>Gottschalkia</taxon>
    </lineage>
</organism>
<dbReference type="PANTHER" id="PTHR46795">
    <property type="entry name" value="ABC TRANSPORTER PERMEASE-RELATED-RELATED"/>
    <property type="match status" value="1"/>
</dbReference>
<dbReference type="RefSeq" id="WP_050353992.1">
    <property type="nucleotide sequence ID" value="NZ_LGSS01000002.1"/>
</dbReference>
<dbReference type="Pfam" id="PF02687">
    <property type="entry name" value="FtsX"/>
    <property type="match status" value="2"/>
</dbReference>
<keyword evidence="6" id="KW-0813">Transport</keyword>
<dbReference type="OrthoDB" id="9781780at2"/>
<keyword evidence="9" id="KW-1185">Reference proteome</keyword>
<protein>
    <submittedName>
        <fullName evidence="8">ABC-type transport system, involved in lipoprotein release, permease component</fullName>
    </submittedName>
</protein>
<dbReference type="GO" id="GO:0005886">
    <property type="term" value="C:plasma membrane"/>
    <property type="evidence" value="ECO:0007669"/>
    <property type="project" value="UniProtKB-SubCell"/>
</dbReference>
<feature type="transmembrane region" description="Helical" evidence="6">
    <location>
        <begin position="638"/>
        <end position="658"/>
    </location>
</feature>
<comment type="similarity">
    <text evidence="6">Belongs to the ABC-4 integral membrane protein family.</text>
</comment>
<sequence>MTLSNIAAKNVKGNLYRYIMYYLSNTFAVTVFFIFANFVMNSKVVKEGGEGLAKQFGSKAMIEALNKGLIACQIIIVIFTVLFVGYSISMFIKSRGKEFGLLSLFGMTTRQIKKYVMVESTIISIVSILSGIILGSAFSKLFFLIMGSFLGGNIPFSVSLKAVGLTLIVFFVLFELINAFMLVKIKSKEIVEQIKSNKVPKELPKFSVLKSLLGVGLLGAGYFIASTIKPIQVVAAFIPVILLVITGTYFIFTQFSLAITTRLRNNKSIFYKQTNMIALSQMIFKLKDTAKVLFLAAILGAITFTATETVYTFFTEIPEMASMGMADEISFIESKESKDIDVTEIKNILKKHNINVDYYNKVDGIELTRKIKNVSSGNNEEEMEQIFTAISNSQYNKIAKKIGSKQLKLNKDEGVYIYPFDPNQFEDKKDNNKKKKILNEDKLLLSIGDSTKEYKIKEEIYKSVINVTFTEYSDLLVISDEAFKDISNKASEEQVMTYHGMKLKNWKDSLEASKEIQSKIIKSEDKHVSGENGYYYSKIIPYTEQRSTMGMTLFIGFFIAFLFFIAAGSIIYFKLFNDIKQDDIEYGILRNIGASRKNIKSIITKQTGIIFFLPFVVGVVHSLFALKPLGAMLQKNLIMNGLTVAGGYLVFQIIYFLVIRTIYIKKMEALK</sequence>
<keyword evidence="2 6" id="KW-1003">Cell membrane</keyword>
<feature type="transmembrane region" description="Helical" evidence="6">
    <location>
        <begin position="68"/>
        <end position="92"/>
    </location>
</feature>
<feature type="transmembrane region" description="Helical" evidence="6">
    <location>
        <begin position="549"/>
        <end position="573"/>
    </location>
</feature>
<keyword evidence="5 6" id="KW-0472">Membrane</keyword>
<keyword evidence="4 6" id="KW-1133">Transmembrane helix</keyword>
<feature type="transmembrane region" description="Helical" evidence="6">
    <location>
        <begin position="206"/>
        <end position="225"/>
    </location>
</feature>
<feature type="transmembrane region" description="Helical" evidence="6">
    <location>
        <begin position="164"/>
        <end position="185"/>
    </location>
</feature>
<proteinExistence type="inferred from homology"/>
<reference evidence="9" key="1">
    <citation type="submission" date="2015-07" db="EMBL/GenBank/DDBJ databases">
        <title>Draft genome sequence of the purine-degrading Gottschalkia purinilyticum DSM 1384 (formerly Clostridium purinilyticum).</title>
        <authorList>
            <person name="Poehlein A."/>
            <person name="Schiel-Bengelsdorf B."/>
            <person name="Bengelsdorf F.R."/>
            <person name="Daniel R."/>
            <person name="Duerre P."/>
        </authorList>
    </citation>
    <scope>NUCLEOTIDE SEQUENCE [LARGE SCALE GENOMIC DNA]</scope>
    <source>
        <strain evidence="9">DSM 1384</strain>
    </source>
</reference>
<name>A0A0L0WDN9_GOTPU</name>
<evidence type="ECO:0000313" key="9">
    <source>
        <dbReference type="Proteomes" id="UP000037267"/>
    </source>
</evidence>
<dbReference type="PANTHER" id="PTHR46795:SF1">
    <property type="entry name" value="ABC TRANSPORTER PERMEASE PROTEIN"/>
    <property type="match status" value="1"/>
</dbReference>
<comment type="caution">
    <text evidence="8">The sequence shown here is derived from an EMBL/GenBank/DDBJ whole genome shotgun (WGS) entry which is preliminary data.</text>
</comment>
<keyword evidence="3 6" id="KW-0812">Transmembrane</keyword>
<dbReference type="Proteomes" id="UP000037267">
    <property type="component" value="Unassembled WGS sequence"/>
</dbReference>
<feature type="transmembrane region" description="Helical" evidence="6">
    <location>
        <begin position="19"/>
        <end position="39"/>
    </location>
</feature>
<evidence type="ECO:0000313" key="8">
    <source>
        <dbReference type="EMBL" id="KNF09593.1"/>
    </source>
</evidence>
<accession>A0A0L0WDN9</accession>
<feature type="domain" description="ABC3 transporter permease C-terminal" evidence="7">
    <location>
        <begin position="74"/>
        <end position="189"/>
    </location>
</feature>
<dbReference type="PATRIC" id="fig|1503.3.peg.1541"/>